<dbReference type="AlphaFoldDB" id="A0A158BDV5"/>
<name>A0A158BDV5_9BURK</name>
<dbReference type="RefSeq" id="WP_074173432.1">
    <property type="nucleotide sequence ID" value="NZ_FCOX02000010.1"/>
</dbReference>
<evidence type="ECO:0000313" key="1">
    <source>
        <dbReference type="EMBL" id="SAK68254.1"/>
    </source>
</evidence>
<evidence type="ECO:0000313" key="2">
    <source>
        <dbReference type="Proteomes" id="UP000071859"/>
    </source>
</evidence>
<gene>
    <name evidence="1" type="ORF">AWB78_02577</name>
</gene>
<dbReference type="Proteomes" id="UP000071859">
    <property type="component" value="Unassembled WGS sequence"/>
</dbReference>
<protein>
    <submittedName>
        <fullName evidence="1">Uncharacterized protein</fullName>
    </submittedName>
</protein>
<dbReference type="EMBL" id="FCOX02000010">
    <property type="protein sequence ID" value="SAK68254.1"/>
    <property type="molecule type" value="Genomic_DNA"/>
</dbReference>
<comment type="caution">
    <text evidence="1">The sequence shown here is derived from an EMBL/GenBank/DDBJ whole genome shotgun (WGS) entry which is preliminary data.</text>
</comment>
<organism evidence="1 2">
    <name type="scientific">Caballeronia calidae</name>
    <dbReference type="NCBI Taxonomy" id="1777139"/>
    <lineage>
        <taxon>Bacteria</taxon>
        <taxon>Pseudomonadati</taxon>
        <taxon>Pseudomonadota</taxon>
        <taxon>Betaproteobacteria</taxon>
        <taxon>Burkholderiales</taxon>
        <taxon>Burkholderiaceae</taxon>
        <taxon>Caballeronia</taxon>
    </lineage>
</organism>
<proteinExistence type="predicted"/>
<keyword evidence="2" id="KW-1185">Reference proteome</keyword>
<accession>A0A158BDV5</accession>
<reference evidence="1" key="1">
    <citation type="submission" date="2016-01" db="EMBL/GenBank/DDBJ databases">
        <authorList>
            <person name="Peeters C."/>
        </authorList>
    </citation>
    <scope>NUCLEOTIDE SEQUENCE</scope>
    <source>
        <strain evidence="1">LMG 29321</strain>
    </source>
</reference>
<sequence>MSEMNLEIVITENAQAADTALLGDGAVLVWNDVTSEGREQFYQWHDKEHIPERLSIPGFRRGRRYVRSGHSPEWLTMYEAVDLNVVVSPAYLERLNAPTPATVDTLRYFRNTSRAVCRIVHSVGSSSGGHVLALRLDVPAARAEAMKAYLCTDVFPRAVALTSIVACHLYMADQSGSHIDTAESSTREFDVPAWVVLVEATTPQAAESARDLLDARKLESLGVKVRPDGTTYSMEICRLAHAPAEI</sequence>
<dbReference type="OrthoDB" id="6537357at2"/>